<evidence type="ECO:0000313" key="4">
    <source>
        <dbReference type="Proteomes" id="UP000265800"/>
    </source>
</evidence>
<dbReference type="SUPFAM" id="SSF53850">
    <property type="entry name" value="Periplasmic binding protein-like II"/>
    <property type="match status" value="1"/>
</dbReference>
<keyword evidence="4" id="KW-1185">Reference proteome</keyword>
<accession>A0A399ENY7</accession>
<name>A0A399ENY7_9DEIN</name>
<dbReference type="PANTHER" id="PTHR30006:SF2">
    <property type="entry name" value="ABC TRANSPORTER SUBSTRATE-BINDING PROTEIN"/>
    <property type="match status" value="1"/>
</dbReference>
<dbReference type="GO" id="GO:0030975">
    <property type="term" value="F:thiamine binding"/>
    <property type="evidence" value="ECO:0007669"/>
    <property type="project" value="TreeGrafter"/>
</dbReference>
<keyword evidence="1 2" id="KW-0732">Signal</keyword>
<reference evidence="3 4" key="1">
    <citation type="submission" date="2018-08" db="EMBL/GenBank/DDBJ databases">
        <title>Meiothermus luteus KCTC 52599 genome sequencing project.</title>
        <authorList>
            <person name="Da Costa M.S."/>
            <person name="Albuquerque L."/>
            <person name="Raposo P."/>
            <person name="Froufe H.J.C."/>
            <person name="Barroso C.S."/>
            <person name="Egas C."/>
        </authorList>
    </citation>
    <scope>NUCLEOTIDE SEQUENCE [LARGE SCALE GENOMIC DNA]</scope>
    <source>
        <strain evidence="3 4">KCTC 52599</strain>
    </source>
</reference>
<dbReference type="AlphaFoldDB" id="A0A399ENY7"/>
<dbReference type="OrthoDB" id="9791045at2"/>
<feature type="chain" id="PRO_5017344413" evidence="2">
    <location>
        <begin position="30"/>
        <end position="369"/>
    </location>
</feature>
<dbReference type="Proteomes" id="UP000265800">
    <property type="component" value="Unassembled WGS sequence"/>
</dbReference>
<comment type="caution">
    <text evidence="3">The sequence shown here is derived from an EMBL/GenBank/DDBJ whole genome shotgun (WGS) entry which is preliminary data.</text>
</comment>
<feature type="signal peptide" evidence="2">
    <location>
        <begin position="1"/>
        <end position="29"/>
    </location>
</feature>
<dbReference type="GO" id="GO:0030288">
    <property type="term" value="C:outer membrane-bounded periplasmic space"/>
    <property type="evidence" value="ECO:0007669"/>
    <property type="project" value="TreeGrafter"/>
</dbReference>
<evidence type="ECO:0000313" key="3">
    <source>
        <dbReference type="EMBL" id="RIH85698.1"/>
    </source>
</evidence>
<gene>
    <name evidence="3" type="primary">phnS_1</name>
    <name evidence="3" type="ORF">Mlute_01491</name>
</gene>
<dbReference type="PANTHER" id="PTHR30006">
    <property type="entry name" value="THIAMINE-BINDING PERIPLASMIC PROTEIN-RELATED"/>
    <property type="match status" value="1"/>
</dbReference>
<proteinExistence type="predicted"/>
<dbReference type="Pfam" id="PF13343">
    <property type="entry name" value="SBP_bac_6"/>
    <property type="match status" value="1"/>
</dbReference>
<dbReference type="RefSeq" id="WP_119360122.1">
    <property type="nucleotide sequence ID" value="NZ_QWKZ01000041.1"/>
</dbReference>
<dbReference type="GO" id="GO:0015888">
    <property type="term" value="P:thiamine transport"/>
    <property type="evidence" value="ECO:0007669"/>
    <property type="project" value="TreeGrafter"/>
</dbReference>
<dbReference type="Gene3D" id="3.40.190.10">
    <property type="entry name" value="Periplasmic binding protein-like II"/>
    <property type="match status" value="2"/>
</dbReference>
<evidence type="ECO:0000256" key="2">
    <source>
        <dbReference type="SAM" id="SignalP"/>
    </source>
</evidence>
<dbReference type="GO" id="GO:0030976">
    <property type="term" value="F:thiamine pyrophosphate binding"/>
    <property type="evidence" value="ECO:0007669"/>
    <property type="project" value="TreeGrafter"/>
</dbReference>
<dbReference type="EMBL" id="QWKZ01000041">
    <property type="protein sequence ID" value="RIH85698.1"/>
    <property type="molecule type" value="Genomic_DNA"/>
</dbReference>
<sequence>MKRYAVLTALGVAGLLLLALSLRGLPALAQVGTQLPPELNNAYIRDLAQKARAEGGVINSYGMPNDWANYGGIYAEFQRLFGIRQQDIDMGSAVVLARMREEKASKNDVADLKPAFAMTLAEEGLTLPYRVTSWSALPQDQRGVGKDGSTWYAGYKGTLGWIVNTRLVKKVPRTWKELENPEYKGLIQYQDPRATGTGVATIMSAAYALTGDPYNQKAGVDFFARLHHLGVIGAVEPKVTTAKFERGEVGIFINYDYNLLAWKERFPFPTEVVIPQDGTLANGGGIVAARNAPHPNTAKLFLEFIFSKYGQSLFAQAFVSPIRPDVELPKEIAAKFPPKSAYAKVRFVDYKKEEAISEALQKYYGETIR</sequence>
<protein>
    <submittedName>
        <fullName evidence="3">Putative 2-aminoethylphosphonate-binding periplasmic protein</fullName>
    </submittedName>
</protein>
<evidence type="ECO:0000256" key="1">
    <source>
        <dbReference type="ARBA" id="ARBA00022729"/>
    </source>
</evidence>
<organism evidence="3 4">
    <name type="scientific">Meiothermus luteus</name>
    <dbReference type="NCBI Taxonomy" id="2026184"/>
    <lineage>
        <taxon>Bacteria</taxon>
        <taxon>Thermotogati</taxon>
        <taxon>Deinococcota</taxon>
        <taxon>Deinococci</taxon>
        <taxon>Thermales</taxon>
        <taxon>Thermaceae</taxon>
        <taxon>Meiothermus</taxon>
    </lineage>
</organism>